<proteinExistence type="predicted"/>
<evidence type="ECO:0000313" key="1">
    <source>
        <dbReference type="EMBL" id="CAD7456243.1"/>
    </source>
</evidence>
<protein>
    <submittedName>
        <fullName evidence="1">Uncharacterized protein</fullName>
    </submittedName>
</protein>
<dbReference type="EMBL" id="OE001199">
    <property type="protein sequence ID" value="CAD7456243.1"/>
    <property type="molecule type" value="Genomic_DNA"/>
</dbReference>
<dbReference type="AlphaFoldDB" id="A0A7R9FMV4"/>
<gene>
    <name evidence="1" type="ORF">TTEB3V08_LOCUS4276</name>
</gene>
<organism evidence="1">
    <name type="scientific">Timema tahoe</name>
    <dbReference type="NCBI Taxonomy" id="61484"/>
    <lineage>
        <taxon>Eukaryota</taxon>
        <taxon>Metazoa</taxon>
        <taxon>Ecdysozoa</taxon>
        <taxon>Arthropoda</taxon>
        <taxon>Hexapoda</taxon>
        <taxon>Insecta</taxon>
        <taxon>Pterygota</taxon>
        <taxon>Neoptera</taxon>
        <taxon>Polyneoptera</taxon>
        <taxon>Phasmatodea</taxon>
        <taxon>Timematodea</taxon>
        <taxon>Timematoidea</taxon>
        <taxon>Timematidae</taxon>
        <taxon>Timema</taxon>
    </lineage>
</organism>
<name>A0A7R9FMV4_9NEOP</name>
<accession>A0A7R9FMV4</accession>
<reference evidence="1" key="1">
    <citation type="submission" date="2020-11" db="EMBL/GenBank/DDBJ databases">
        <authorList>
            <person name="Tran Van P."/>
        </authorList>
    </citation>
    <scope>NUCLEOTIDE SEQUENCE</scope>
</reference>
<sequence>MYFDTYARRPSLALTILMNEHSRRWTYNIKRLQSIASGVCGHYCCLFTVAKTAGWNLRRFIDLFSVTDLCKNDRLVVTLFKLHFGSCPRCTTRGVQTCVPALDIKGRTFIPLRENYNCPFVDLINSNCWGCTAACHDITPCAL</sequence>